<evidence type="ECO:0000313" key="1">
    <source>
        <dbReference type="EMBL" id="KMW69190.1"/>
    </source>
</evidence>
<accession>A0A0J9EVI9</accession>
<organism evidence="1">
    <name type="scientific">Ajellomyces dermatitidis (strain ATCC 18188 / CBS 674.68)</name>
    <name type="common">Blastomyces dermatitidis</name>
    <dbReference type="NCBI Taxonomy" id="653446"/>
    <lineage>
        <taxon>Eukaryota</taxon>
        <taxon>Fungi</taxon>
        <taxon>Dikarya</taxon>
        <taxon>Ascomycota</taxon>
        <taxon>Pezizomycotina</taxon>
        <taxon>Eurotiomycetes</taxon>
        <taxon>Eurotiomycetidae</taxon>
        <taxon>Onygenales</taxon>
        <taxon>Ajellomycetaceae</taxon>
        <taxon>Blastomyces</taxon>
    </lineage>
</organism>
<feature type="non-terminal residue" evidence="1">
    <location>
        <position position="1"/>
    </location>
</feature>
<reference evidence="1" key="1">
    <citation type="submission" date="2010-03" db="EMBL/GenBank/DDBJ databases">
        <title>Annotation of Blastomyces dermatitidis strain ATCC 18188.</title>
        <authorList>
            <consortium name="The Broad Institute Genome Sequencing Platform"/>
            <consortium name="Broad Institute Genome Sequencing Center for Infectious Disease."/>
            <person name="Cuomo C."/>
            <person name="Klein B."/>
            <person name="Sullivan T."/>
            <person name="Heitman J."/>
            <person name="Young S."/>
            <person name="Zeng Q."/>
            <person name="Gargeya S."/>
            <person name="Alvarado L."/>
            <person name="Berlin A.M."/>
            <person name="Chapman S.B."/>
            <person name="Chen Z."/>
            <person name="Freedman E."/>
            <person name="Gellesch M."/>
            <person name="Goldberg J."/>
            <person name="Griggs A."/>
            <person name="Gujja S."/>
            <person name="Heilman E."/>
            <person name="Heiman D."/>
            <person name="Howarth C."/>
            <person name="Mehta T."/>
            <person name="Neiman D."/>
            <person name="Pearson M."/>
            <person name="Roberts A."/>
            <person name="Saif S."/>
            <person name="Shea T."/>
            <person name="Shenoy N."/>
            <person name="Sisk P."/>
            <person name="Stolte C."/>
            <person name="Sykes S."/>
            <person name="White J."/>
            <person name="Yandava C."/>
            <person name="Haas B."/>
            <person name="Nusbaum C."/>
            <person name="Birren B."/>
        </authorList>
    </citation>
    <scope>NUCLEOTIDE SEQUENCE</scope>
    <source>
        <strain evidence="1">ATCC 18188</strain>
    </source>
</reference>
<sequence length="160" mass="17257">SSCVDRFTFTNDCDFNVELLIENLENVIMKKLSVSCITESLMFSPALSVSFSATFSQSSTSAPVSGSPAPATSIPATSTVSTSAPVTAFVTSSPCFKKILYRLSKLHFSVLVFTLMSEAILIEDDNTAETTLFCSQASLITFSSFSTEKIITLIIIHLIL</sequence>
<name>A0A0J9EVI9_AJEDA</name>
<feature type="non-terminal residue" evidence="1">
    <location>
        <position position="160"/>
    </location>
</feature>
<dbReference type="EMBL" id="GG749604">
    <property type="protein sequence ID" value="KMW69190.1"/>
    <property type="molecule type" value="Genomic_DNA"/>
</dbReference>
<proteinExistence type="predicted"/>
<gene>
    <name evidence="1" type="ORF">BDDG_13356</name>
</gene>
<dbReference type="AlphaFoldDB" id="A0A0J9EVI9"/>
<protein>
    <submittedName>
        <fullName evidence="1">Uncharacterized protein</fullName>
    </submittedName>
</protein>
<dbReference type="Proteomes" id="UP000007802">
    <property type="component" value="Unassembled WGS sequence"/>
</dbReference>